<dbReference type="Proteomes" id="UP000593734">
    <property type="component" value="Segment"/>
</dbReference>
<dbReference type="EMBL" id="MT774401">
    <property type="protein sequence ID" value="QOR57223.1"/>
    <property type="molecule type" value="Genomic_DNA"/>
</dbReference>
<dbReference type="KEGG" id="vg:65131155"/>
<feature type="coiled-coil region" evidence="1">
    <location>
        <begin position="47"/>
        <end position="134"/>
    </location>
</feature>
<dbReference type="RefSeq" id="YP_010112675.1">
    <property type="nucleotide sequence ID" value="NC_055894.1"/>
</dbReference>
<protein>
    <submittedName>
        <fullName evidence="2">Uncharacterized protein</fullName>
    </submittedName>
</protein>
<name>A0A7M1RS65_9CAUD</name>
<keyword evidence="3" id="KW-1185">Reference proteome</keyword>
<proteinExistence type="predicted"/>
<evidence type="ECO:0000313" key="3">
    <source>
        <dbReference type="Proteomes" id="UP000593734"/>
    </source>
</evidence>
<evidence type="ECO:0000256" key="1">
    <source>
        <dbReference type="SAM" id="Coils"/>
    </source>
</evidence>
<accession>A0A7M1RS65</accession>
<reference evidence="2 3" key="1">
    <citation type="submission" date="2020-07" db="EMBL/GenBank/DDBJ databases">
        <title>Taxonomic proposal: Crassvirales, a new order of highly abundant and diverse bacterial viruses.</title>
        <authorList>
            <person name="Shkoporov A.N."/>
            <person name="Stockdale S.R."/>
            <person name="Guerin E."/>
            <person name="Ross R.P."/>
            <person name="Hill C."/>
        </authorList>
    </citation>
    <scope>NUCLEOTIDE SEQUENCE [LARGE SCALE GENOMIC DNA]</scope>
</reference>
<evidence type="ECO:0000313" key="2">
    <source>
        <dbReference type="EMBL" id="QOR57223.1"/>
    </source>
</evidence>
<sequence>MKNFMNLVGIMLGATMLCDKATDGNYNFEAGMKAQEEKDGKVEAAAVAEAKKQIQQEQLERDSMEVKRRIRECDKAVSKAERNGRFASKHKNIMKDFSEELKKAQAEFEATGDYKAWDKKYSELTDKKDEAIAKAKEEVFGSRYENIYL</sequence>
<keyword evidence="1" id="KW-0175">Coiled coil</keyword>
<dbReference type="GeneID" id="65131155"/>
<organism evidence="2 3">
    <name type="scientific">uncultured phage cr6_1</name>
    <dbReference type="NCBI Taxonomy" id="2772085"/>
    <lineage>
        <taxon>Viruses</taxon>
        <taxon>Duplodnaviria</taxon>
        <taxon>Heunggongvirae</taxon>
        <taxon>Uroviricota</taxon>
        <taxon>Caudoviricetes</taxon>
        <taxon>Crassvirales</taxon>
        <taxon>Suoliviridae</taxon>
        <taxon>Bearivirinae</taxon>
        <taxon>Afonbuvirus</taxon>
        <taxon>Afonbuvirus faecalis</taxon>
    </lineage>
</organism>